<name>A0ABQ5V7N0_9PROT</name>
<evidence type="ECO:0000256" key="5">
    <source>
        <dbReference type="ARBA" id="ARBA00022840"/>
    </source>
</evidence>
<evidence type="ECO:0000256" key="9">
    <source>
        <dbReference type="ARBA" id="ARBA00023316"/>
    </source>
</evidence>
<evidence type="ECO:0000313" key="15">
    <source>
        <dbReference type="Proteomes" id="UP001161391"/>
    </source>
</evidence>
<keyword evidence="2 10" id="KW-0436">Ligase</keyword>
<comment type="pathway">
    <text evidence="10 11">Cell wall biogenesis; peptidoglycan biosynthesis.</text>
</comment>
<keyword evidence="4 10" id="KW-0547">Nucleotide-binding</keyword>
<keyword evidence="6 10" id="KW-0133">Cell shape</keyword>
<comment type="subcellular location">
    <subcellularLocation>
        <location evidence="10 11">Cytoplasm</location>
    </subcellularLocation>
</comment>
<keyword evidence="1 10" id="KW-0963">Cytoplasm</keyword>
<dbReference type="SUPFAM" id="SSF63418">
    <property type="entry name" value="MurE/MurF N-terminal domain"/>
    <property type="match status" value="1"/>
</dbReference>
<dbReference type="GO" id="GO:0016874">
    <property type="term" value="F:ligase activity"/>
    <property type="evidence" value="ECO:0007669"/>
    <property type="project" value="UniProtKB-KW"/>
</dbReference>
<evidence type="ECO:0000256" key="8">
    <source>
        <dbReference type="ARBA" id="ARBA00023306"/>
    </source>
</evidence>
<dbReference type="InterPro" id="IPR036615">
    <property type="entry name" value="Mur_ligase_C_dom_sf"/>
</dbReference>
<dbReference type="HAMAP" id="MF_02019">
    <property type="entry name" value="MurF"/>
    <property type="match status" value="1"/>
</dbReference>
<keyword evidence="5 10" id="KW-0067">ATP-binding</keyword>
<dbReference type="InterPro" id="IPR013221">
    <property type="entry name" value="Mur_ligase_cen"/>
</dbReference>
<keyword evidence="8 10" id="KW-0131">Cell cycle</keyword>
<evidence type="ECO:0000256" key="6">
    <source>
        <dbReference type="ARBA" id="ARBA00022960"/>
    </source>
</evidence>
<dbReference type="InterPro" id="IPR036565">
    <property type="entry name" value="Mur-like_cat_sf"/>
</dbReference>
<comment type="caution">
    <text evidence="14">The sequence shown here is derived from an EMBL/GenBank/DDBJ whole genome shotgun (WGS) entry which is preliminary data.</text>
</comment>
<sequence>MSVLWTSAEIAQVTGGAETVPFETTGLSIDTRSLVKGDLFVPLRDARDGHDFIDAAAKAGAAGTLSEIDVDLPAVKVEDTMQALRALGRAGRDRSNAHRIAVTGSVGKTSVKDALAVMLAAFGDTHKSARSFNNHLGVPITLATLLPNAEFAVFETGMNHAGELTDLSKQVAPKIALITNVAGAHQANFDSIEAIADAKAEIRHGLADDGVLILNADNDYTSRIRDQATEHRIMTFGTGNDCDVTIVASNHHASGGNVRLRVEGQQIDVTLAVSGQHWDHNAAACIAVAHALDLDLRKAARALRDVHASDGRGDTHEISIGGKSVTLIDESYNANPTSMRAAISAAALRSGRKIAVLGDMYELGPDELAQHAALSDPLEAAGFARVLTVGECMRALRGALPQAMRALQADTIDLIAESLHDEVQDGDVLLIKGSNATGLGRLATRLKGEGTR</sequence>
<keyword evidence="3 10" id="KW-0132">Cell division</keyword>
<dbReference type="EC" id="6.3.2.10" evidence="10 11"/>
<evidence type="ECO:0000256" key="1">
    <source>
        <dbReference type="ARBA" id="ARBA00022490"/>
    </source>
</evidence>
<evidence type="ECO:0000259" key="12">
    <source>
        <dbReference type="Pfam" id="PF02875"/>
    </source>
</evidence>
<dbReference type="EMBL" id="BSNK01000001">
    <property type="protein sequence ID" value="GLQ23553.1"/>
    <property type="molecule type" value="Genomic_DNA"/>
</dbReference>
<dbReference type="Pfam" id="PF02875">
    <property type="entry name" value="Mur_ligase_C"/>
    <property type="match status" value="1"/>
</dbReference>
<gene>
    <name evidence="10 14" type="primary">murF</name>
    <name evidence="14" type="ORF">GCM10007853_14270</name>
</gene>
<comment type="function">
    <text evidence="10 11">Involved in cell wall formation. Catalyzes the final step in the synthesis of UDP-N-acetylmuramoyl-pentapeptide, the precursor of murein.</text>
</comment>
<dbReference type="Gene3D" id="3.40.1190.10">
    <property type="entry name" value="Mur-like, catalytic domain"/>
    <property type="match status" value="1"/>
</dbReference>
<evidence type="ECO:0000256" key="4">
    <source>
        <dbReference type="ARBA" id="ARBA00022741"/>
    </source>
</evidence>
<evidence type="ECO:0000256" key="3">
    <source>
        <dbReference type="ARBA" id="ARBA00022618"/>
    </source>
</evidence>
<protein>
    <recommendedName>
        <fullName evidence="10 11">UDP-N-acetylmuramoyl-tripeptide--D-alanyl-D-alanine ligase</fullName>
        <ecNumber evidence="10 11">6.3.2.10</ecNumber>
    </recommendedName>
    <alternativeName>
        <fullName evidence="10">D-alanyl-D-alanine-adding enzyme</fullName>
    </alternativeName>
</protein>
<evidence type="ECO:0000256" key="10">
    <source>
        <dbReference type="HAMAP-Rule" id="MF_02019"/>
    </source>
</evidence>
<comment type="similarity">
    <text evidence="10">Belongs to the MurCDEF family. MurF subfamily.</text>
</comment>
<dbReference type="PANTHER" id="PTHR43024:SF1">
    <property type="entry name" value="UDP-N-ACETYLMURAMOYL-TRIPEPTIDE--D-ALANYL-D-ALANINE LIGASE"/>
    <property type="match status" value="1"/>
</dbReference>
<evidence type="ECO:0000256" key="7">
    <source>
        <dbReference type="ARBA" id="ARBA00022984"/>
    </source>
</evidence>
<feature type="domain" description="Mur ligase C-terminal" evidence="12">
    <location>
        <begin position="323"/>
        <end position="434"/>
    </location>
</feature>
<dbReference type="NCBIfam" id="TIGR01143">
    <property type="entry name" value="murF"/>
    <property type="match status" value="1"/>
</dbReference>
<keyword evidence="9 10" id="KW-0961">Cell wall biogenesis/degradation</keyword>
<evidence type="ECO:0000256" key="11">
    <source>
        <dbReference type="RuleBase" id="RU004136"/>
    </source>
</evidence>
<dbReference type="Gene3D" id="3.40.1390.10">
    <property type="entry name" value="MurE/MurF, N-terminal domain"/>
    <property type="match status" value="1"/>
</dbReference>
<feature type="domain" description="Mur ligase central" evidence="13">
    <location>
        <begin position="102"/>
        <end position="289"/>
    </location>
</feature>
<dbReference type="InterPro" id="IPR035911">
    <property type="entry name" value="MurE/MurF_N"/>
</dbReference>
<evidence type="ECO:0000313" key="14">
    <source>
        <dbReference type="EMBL" id="GLQ23553.1"/>
    </source>
</evidence>
<dbReference type="PANTHER" id="PTHR43024">
    <property type="entry name" value="UDP-N-ACETYLMURAMOYL-TRIPEPTIDE--D-ALANYL-D-ALANINE LIGASE"/>
    <property type="match status" value="1"/>
</dbReference>
<keyword evidence="15" id="KW-1185">Reference proteome</keyword>
<organism evidence="14 15">
    <name type="scientific">Algimonas ampicilliniresistens</name>
    <dbReference type="NCBI Taxonomy" id="1298735"/>
    <lineage>
        <taxon>Bacteria</taxon>
        <taxon>Pseudomonadati</taxon>
        <taxon>Pseudomonadota</taxon>
        <taxon>Alphaproteobacteria</taxon>
        <taxon>Maricaulales</taxon>
        <taxon>Robiginitomaculaceae</taxon>
        <taxon>Algimonas</taxon>
    </lineage>
</organism>
<feature type="binding site" evidence="10">
    <location>
        <begin position="104"/>
        <end position="110"/>
    </location>
    <ligand>
        <name>ATP</name>
        <dbReference type="ChEBI" id="CHEBI:30616"/>
    </ligand>
</feature>
<keyword evidence="7 10" id="KW-0573">Peptidoglycan synthesis</keyword>
<dbReference type="Proteomes" id="UP001161391">
    <property type="component" value="Unassembled WGS sequence"/>
</dbReference>
<evidence type="ECO:0000256" key="2">
    <source>
        <dbReference type="ARBA" id="ARBA00022598"/>
    </source>
</evidence>
<dbReference type="SUPFAM" id="SSF53244">
    <property type="entry name" value="MurD-like peptide ligases, peptide-binding domain"/>
    <property type="match status" value="1"/>
</dbReference>
<accession>A0ABQ5V7N0</accession>
<dbReference type="SUPFAM" id="SSF53623">
    <property type="entry name" value="MurD-like peptide ligases, catalytic domain"/>
    <property type="match status" value="1"/>
</dbReference>
<dbReference type="InterPro" id="IPR004101">
    <property type="entry name" value="Mur_ligase_C"/>
</dbReference>
<dbReference type="Pfam" id="PF08245">
    <property type="entry name" value="Mur_ligase_M"/>
    <property type="match status" value="1"/>
</dbReference>
<reference evidence="14" key="2">
    <citation type="submission" date="2023-01" db="EMBL/GenBank/DDBJ databases">
        <title>Draft genome sequence of Algimonas ampicilliniresistens strain NBRC 108219.</title>
        <authorList>
            <person name="Sun Q."/>
            <person name="Mori K."/>
        </authorList>
    </citation>
    <scope>NUCLEOTIDE SEQUENCE</scope>
    <source>
        <strain evidence="14">NBRC 108219</strain>
    </source>
</reference>
<comment type="catalytic activity">
    <reaction evidence="10 11">
        <text>D-alanyl-D-alanine + UDP-N-acetyl-alpha-D-muramoyl-L-alanyl-gamma-D-glutamyl-meso-2,6-diaminopimelate + ATP = UDP-N-acetyl-alpha-D-muramoyl-L-alanyl-gamma-D-glutamyl-meso-2,6-diaminopimeloyl-D-alanyl-D-alanine + ADP + phosphate + H(+)</text>
        <dbReference type="Rhea" id="RHEA:28374"/>
        <dbReference type="ChEBI" id="CHEBI:15378"/>
        <dbReference type="ChEBI" id="CHEBI:30616"/>
        <dbReference type="ChEBI" id="CHEBI:43474"/>
        <dbReference type="ChEBI" id="CHEBI:57822"/>
        <dbReference type="ChEBI" id="CHEBI:61386"/>
        <dbReference type="ChEBI" id="CHEBI:83905"/>
        <dbReference type="ChEBI" id="CHEBI:456216"/>
        <dbReference type="EC" id="6.3.2.10"/>
    </reaction>
</comment>
<dbReference type="InterPro" id="IPR005863">
    <property type="entry name" value="UDP-N-AcMur_synth"/>
</dbReference>
<dbReference type="Gene3D" id="3.90.190.20">
    <property type="entry name" value="Mur ligase, C-terminal domain"/>
    <property type="match status" value="1"/>
</dbReference>
<reference evidence="14" key="1">
    <citation type="journal article" date="2014" name="Int. J. Syst. Evol. Microbiol.">
        <title>Complete genome of a new Firmicutes species belonging to the dominant human colonic microbiota ('Ruminococcus bicirculans') reveals two chromosomes and a selective capacity to utilize plant glucans.</title>
        <authorList>
            <consortium name="NISC Comparative Sequencing Program"/>
            <person name="Wegmann U."/>
            <person name="Louis P."/>
            <person name="Goesmann A."/>
            <person name="Henrissat B."/>
            <person name="Duncan S.H."/>
            <person name="Flint H.J."/>
        </authorList>
    </citation>
    <scope>NUCLEOTIDE SEQUENCE</scope>
    <source>
        <strain evidence="14">NBRC 108219</strain>
    </source>
</reference>
<evidence type="ECO:0000259" key="13">
    <source>
        <dbReference type="Pfam" id="PF08245"/>
    </source>
</evidence>
<dbReference type="InterPro" id="IPR051046">
    <property type="entry name" value="MurCDEF_CellWall_CoF430Synth"/>
</dbReference>
<proteinExistence type="inferred from homology"/>